<evidence type="ECO:0000259" key="1">
    <source>
        <dbReference type="PROSITE" id="PS50897"/>
    </source>
</evidence>
<dbReference type="EMBL" id="HG994587">
    <property type="protein sequence ID" value="CAF3030933.1"/>
    <property type="molecule type" value="Genomic_DNA"/>
</dbReference>
<organism evidence="3">
    <name type="scientific">Lepeophtheirus salmonis</name>
    <name type="common">Salmon louse</name>
    <name type="synonym">Caligus salmonis</name>
    <dbReference type="NCBI Taxonomy" id="72036"/>
    <lineage>
        <taxon>Eukaryota</taxon>
        <taxon>Metazoa</taxon>
        <taxon>Ecdysozoa</taxon>
        <taxon>Arthropoda</taxon>
        <taxon>Crustacea</taxon>
        <taxon>Multicrustacea</taxon>
        <taxon>Hexanauplia</taxon>
        <taxon>Copepoda</taxon>
        <taxon>Siphonostomatoida</taxon>
        <taxon>Caligidae</taxon>
        <taxon>Lepeophtheirus</taxon>
    </lineage>
</organism>
<feature type="domain" description="CTLH" evidence="1">
    <location>
        <begin position="40"/>
        <end position="97"/>
    </location>
</feature>
<name>A0A0K2U0D9_LEPSM</name>
<dbReference type="SMART" id="SM00667">
    <property type="entry name" value="LisH"/>
    <property type="match status" value="1"/>
</dbReference>
<accession>A0A0K2U0D9</accession>
<sequence>MNRHNMNRLIMNYLETEGFKEAAEKFQEEAAIEPEVNLNDMDDRIKIRDAVIQGKISEATCLVHRLHPELLDDDRYLFFHLQQQQLIELIRDNRVEEALKFASEQLAERGEEDSSVLEELERTMALLAFEDPNASPFADLLTHSHRQKVASELNAAILKAQHAESTQPKLATVLKLILWSQSELDKKNITPYPKMTDLATGKVEEAK</sequence>
<keyword evidence="4" id="KW-1185">Reference proteome</keyword>
<dbReference type="Pfam" id="PF10607">
    <property type="entry name" value="CTLH"/>
    <property type="match status" value="1"/>
</dbReference>
<dbReference type="InterPro" id="IPR006595">
    <property type="entry name" value="CTLH_C"/>
</dbReference>
<dbReference type="EMBL" id="HACA01013750">
    <property type="protein sequence ID" value="CDW31111.1"/>
    <property type="molecule type" value="Transcribed_RNA"/>
</dbReference>
<dbReference type="SMART" id="SM00668">
    <property type="entry name" value="CTLH"/>
    <property type="match status" value="1"/>
</dbReference>
<dbReference type="OrthoDB" id="2415936at2759"/>
<dbReference type="PROSITE" id="PS50896">
    <property type="entry name" value="LISH"/>
    <property type="match status" value="1"/>
</dbReference>
<reference evidence="3" key="1">
    <citation type="submission" date="2014-05" db="EMBL/GenBank/DDBJ databases">
        <authorList>
            <person name="Chronopoulou M."/>
        </authorList>
    </citation>
    <scope>NUCLEOTIDE SEQUENCE</scope>
    <source>
        <tissue evidence="3">Whole organism</tissue>
    </source>
</reference>
<evidence type="ECO:0000313" key="2">
    <source>
        <dbReference type="EMBL" id="CAF3030933.1"/>
    </source>
</evidence>
<dbReference type="InterPro" id="IPR024964">
    <property type="entry name" value="CTLH/CRA"/>
</dbReference>
<dbReference type="Proteomes" id="UP000675881">
    <property type="component" value="Chromosome 8"/>
</dbReference>
<dbReference type="Pfam" id="PF08513">
    <property type="entry name" value="LisH"/>
    <property type="match status" value="1"/>
</dbReference>
<evidence type="ECO:0000313" key="4">
    <source>
        <dbReference type="Proteomes" id="UP000675881"/>
    </source>
</evidence>
<protein>
    <submittedName>
        <fullName evidence="2">GID8</fullName>
    </submittedName>
    <submittedName>
        <fullName evidence="3">Protein C20orf11 (Two hybrid associated protein 1 with RanBPM) (Twa1)like [Tribolium castaneum]</fullName>
    </submittedName>
</protein>
<dbReference type="InterPro" id="IPR013144">
    <property type="entry name" value="CRA_dom"/>
</dbReference>
<proteinExistence type="predicted"/>
<dbReference type="AlphaFoldDB" id="A0A0K2U0D9"/>
<reference evidence="2" key="2">
    <citation type="submission" date="2021-02" db="EMBL/GenBank/DDBJ databases">
        <authorList>
            <person name="Bekaert M."/>
        </authorList>
    </citation>
    <scope>NUCLEOTIDE SEQUENCE</scope>
    <source>
        <strain evidence="2">IoA-00</strain>
    </source>
</reference>
<dbReference type="InterPro" id="IPR050618">
    <property type="entry name" value="Ubq-SigPath_Reg"/>
</dbReference>
<dbReference type="PANTHER" id="PTHR12864">
    <property type="entry name" value="RAN BINDING PROTEIN 9-RELATED"/>
    <property type="match status" value="1"/>
</dbReference>
<evidence type="ECO:0000313" key="3">
    <source>
        <dbReference type="EMBL" id="CDW31111.1"/>
    </source>
</evidence>
<gene>
    <name evidence="2" type="ORF">LSAA_14510</name>
</gene>
<dbReference type="SMART" id="SM00757">
    <property type="entry name" value="CRA"/>
    <property type="match status" value="1"/>
</dbReference>
<dbReference type="InterPro" id="IPR006594">
    <property type="entry name" value="LisH"/>
</dbReference>
<dbReference type="PROSITE" id="PS50897">
    <property type="entry name" value="CTLH"/>
    <property type="match status" value="1"/>
</dbReference>